<gene>
    <name evidence="1" type="ORF">MNB_SV-12-1596</name>
</gene>
<name>A0A1W1CBY7_9ZZZZ</name>
<accession>A0A1W1CBY7</accession>
<evidence type="ECO:0000313" key="1">
    <source>
        <dbReference type="EMBL" id="SFV63284.1"/>
    </source>
</evidence>
<organism evidence="1">
    <name type="scientific">hydrothermal vent metagenome</name>
    <dbReference type="NCBI Taxonomy" id="652676"/>
    <lineage>
        <taxon>unclassified sequences</taxon>
        <taxon>metagenomes</taxon>
        <taxon>ecological metagenomes</taxon>
    </lineage>
</organism>
<protein>
    <submittedName>
        <fullName evidence="1">Uncharacterized protein</fullName>
    </submittedName>
</protein>
<reference evidence="1" key="1">
    <citation type="submission" date="2016-10" db="EMBL/GenBank/DDBJ databases">
        <authorList>
            <person name="de Groot N.N."/>
        </authorList>
    </citation>
    <scope>NUCLEOTIDE SEQUENCE</scope>
</reference>
<proteinExistence type="predicted"/>
<dbReference type="EMBL" id="FPHE01000125">
    <property type="protein sequence ID" value="SFV63284.1"/>
    <property type="molecule type" value="Genomic_DNA"/>
</dbReference>
<sequence>MPEFIEGVLFKLNIRGRIFDDAFMLIENESTNSINLSIAST</sequence>
<dbReference type="AlphaFoldDB" id="A0A1W1CBY7"/>